<dbReference type="Proteomes" id="UP001371456">
    <property type="component" value="Unassembled WGS sequence"/>
</dbReference>
<name>A0AAN8SPY6_SOLBU</name>
<keyword evidence="3" id="KW-1185">Reference proteome</keyword>
<evidence type="ECO:0000313" key="3">
    <source>
        <dbReference type="Proteomes" id="UP001371456"/>
    </source>
</evidence>
<dbReference type="AlphaFoldDB" id="A0AAN8SPY6"/>
<protein>
    <submittedName>
        <fullName evidence="2">Uncharacterized protein</fullName>
    </submittedName>
</protein>
<feature type="signal peptide" evidence="1">
    <location>
        <begin position="1"/>
        <end position="27"/>
    </location>
</feature>
<sequence>MKEWRIKPIVSFIHLYLLKALWLQSWAMNHIPVQTQPTTIQVEDKTNSVIYPLVITKAMMTTFMANDPYSSANTPLSDPISRPRKL</sequence>
<dbReference type="EMBL" id="JBANQN010000012">
    <property type="protein sequence ID" value="KAK6772684.1"/>
    <property type="molecule type" value="Genomic_DNA"/>
</dbReference>
<organism evidence="2 3">
    <name type="scientific">Solanum bulbocastanum</name>
    <name type="common">Wild potato</name>
    <dbReference type="NCBI Taxonomy" id="147425"/>
    <lineage>
        <taxon>Eukaryota</taxon>
        <taxon>Viridiplantae</taxon>
        <taxon>Streptophyta</taxon>
        <taxon>Embryophyta</taxon>
        <taxon>Tracheophyta</taxon>
        <taxon>Spermatophyta</taxon>
        <taxon>Magnoliopsida</taxon>
        <taxon>eudicotyledons</taxon>
        <taxon>Gunneridae</taxon>
        <taxon>Pentapetalae</taxon>
        <taxon>asterids</taxon>
        <taxon>lamiids</taxon>
        <taxon>Solanales</taxon>
        <taxon>Solanaceae</taxon>
        <taxon>Solanoideae</taxon>
        <taxon>Solaneae</taxon>
        <taxon>Solanum</taxon>
    </lineage>
</organism>
<evidence type="ECO:0000256" key="1">
    <source>
        <dbReference type="SAM" id="SignalP"/>
    </source>
</evidence>
<feature type="chain" id="PRO_5042855577" evidence="1">
    <location>
        <begin position="28"/>
        <end position="86"/>
    </location>
</feature>
<comment type="caution">
    <text evidence="2">The sequence shown here is derived from an EMBL/GenBank/DDBJ whole genome shotgun (WGS) entry which is preliminary data.</text>
</comment>
<accession>A0AAN8SPY6</accession>
<proteinExistence type="predicted"/>
<gene>
    <name evidence="2" type="ORF">RDI58_027922</name>
</gene>
<reference evidence="2 3" key="1">
    <citation type="submission" date="2024-02" db="EMBL/GenBank/DDBJ databases">
        <title>de novo genome assembly of Solanum bulbocastanum strain 11H21.</title>
        <authorList>
            <person name="Hosaka A.J."/>
        </authorList>
    </citation>
    <scope>NUCLEOTIDE SEQUENCE [LARGE SCALE GENOMIC DNA]</scope>
    <source>
        <tissue evidence="2">Young leaves</tissue>
    </source>
</reference>
<keyword evidence="1" id="KW-0732">Signal</keyword>
<evidence type="ECO:0000313" key="2">
    <source>
        <dbReference type="EMBL" id="KAK6772684.1"/>
    </source>
</evidence>